<keyword evidence="1" id="KW-0812">Transmembrane</keyword>
<feature type="transmembrane region" description="Helical" evidence="1">
    <location>
        <begin position="31"/>
        <end position="60"/>
    </location>
</feature>
<evidence type="ECO:0008006" key="4">
    <source>
        <dbReference type="Google" id="ProtNLM"/>
    </source>
</evidence>
<proteinExistence type="predicted"/>
<dbReference type="Proteomes" id="UP000284057">
    <property type="component" value="Unassembled WGS sequence"/>
</dbReference>
<keyword evidence="1" id="KW-1133">Transmembrane helix</keyword>
<gene>
    <name evidence="2" type="ORF">DY240_23445</name>
</gene>
<feature type="transmembrane region" description="Helical" evidence="1">
    <location>
        <begin position="177"/>
        <end position="198"/>
    </location>
</feature>
<reference evidence="2 3" key="1">
    <citation type="submission" date="2018-09" db="EMBL/GenBank/DDBJ databases">
        <title>Isolation, diversity and antifungal activity of actinobacteria from wheat.</title>
        <authorList>
            <person name="Han C."/>
        </authorList>
    </citation>
    <scope>NUCLEOTIDE SEQUENCE [LARGE SCALE GENOMIC DNA]</scope>
    <source>
        <strain evidence="2 3">NEAU-YY265</strain>
    </source>
</reference>
<comment type="caution">
    <text evidence="2">The sequence shown here is derived from an EMBL/GenBank/DDBJ whole genome shotgun (WGS) entry which is preliminary data.</text>
</comment>
<evidence type="ECO:0000313" key="3">
    <source>
        <dbReference type="Proteomes" id="UP000284057"/>
    </source>
</evidence>
<name>A0A418KKH2_9ACTN</name>
<accession>A0A418KKH2</accession>
<sequence length="202" mass="21789">MMLAVPGPLPGAALVLRPSLRRYVNTVKWSLLPIVVLLAALLVRGGAFGVVVSLTVIALASSIGPAWFRRATITVTPSELAVTGLLRTRRVPRDAVGSIVTAALPRTHKNSRSLAHLYVLDRGGRRIARMKGSRWVEDDMRRLIAALGVETHKLGRLSSPRALARRYPHAVPLVERYPVLAGALVVVPSLAAIFALSLEFSS</sequence>
<keyword evidence="3" id="KW-1185">Reference proteome</keyword>
<evidence type="ECO:0000256" key="1">
    <source>
        <dbReference type="SAM" id="Phobius"/>
    </source>
</evidence>
<keyword evidence="1" id="KW-0472">Membrane</keyword>
<dbReference type="AlphaFoldDB" id="A0A418KKH2"/>
<evidence type="ECO:0000313" key="2">
    <source>
        <dbReference type="EMBL" id="RIQ15877.1"/>
    </source>
</evidence>
<organism evidence="2 3">
    <name type="scientific">Jiangella rhizosphaerae</name>
    <dbReference type="NCBI Taxonomy" id="2293569"/>
    <lineage>
        <taxon>Bacteria</taxon>
        <taxon>Bacillati</taxon>
        <taxon>Actinomycetota</taxon>
        <taxon>Actinomycetes</taxon>
        <taxon>Jiangellales</taxon>
        <taxon>Jiangellaceae</taxon>
        <taxon>Jiangella</taxon>
    </lineage>
</organism>
<protein>
    <recommendedName>
        <fullName evidence="4">PH domain-containing protein</fullName>
    </recommendedName>
</protein>
<dbReference type="EMBL" id="QUAL01000293">
    <property type="protein sequence ID" value="RIQ15877.1"/>
    <property type="molecule type" value="Genomic_DNA"/>
</dbReference>